<evidence type="ECO:0000313" key="3">
    <source>
        <dbReference type="EMBL" id="OGM27922.1"/>
    </source>
</evidence>
<organism evidence="3 4">
    <name type="scientific">Candidatus Woesebacteria bacterium RIFCSPHIGHO2_01_FULL_40_22</name>
    <dbReference type="NCBI Taxonomy" id="1802499"/>
    <lineage>
        <taxon>Bacteria</taxon>
        <taxon>Candidatus Woeseibacteriota</taxon>
    </lineage>
</organism>
<dbReference type="InterPro" id="IPR027981">
    <property type="entry name" value="DUF4446"/>
</dbReference>
<protein>
    <recommendedName>
        <fullName evidence="5">DUF4446 domain-containing protein</fullName>
    </recommendedName>
</protein>
<feature type="transmembrane region" description="Helical" evidence="2">
    <location>
        <begin position="6"/>
        <end position="27"/>
    </location>
</feature>
<keyword evidence="2" id="KW-0472">Membrane</keyword>
<dbReference type="EMBL" id="MGGL01000001">
    <property type="protein sequence ID" value="OGM27922.1"/>
    <property type="molecule type" value="Genomic_DNA"/>
</dbReference>
<name>A0A1F7YKW5_9BACT</name>
<dbReference type="Pfam" id="PF14584">
    <property type="entry name" value="DUF4446"/>
    <property type="match status" value="1"/>
</dbReference>
<dbReference type="AlphaFoldDB" id="A0A1F7YKW5"/>
<dbReference type="Proteomes" id="UP000179221">
    <property type="component" value="Unassembled WGS sequence"/>
</dbReference>
<evidence type="ECO:0000256" key="2">
    <source>
        <dbReference type="SAM" id="Phobius"/>
    </source>
</evidence>
<evidence type="ECO:0008006" key="5">
    <source>
        <dbReference type="Google" id="ProtNLM"/>
    </source>
</evidence>
<reference evidence="3 4" key="1">
    <citation type="journal article" date="2016" name="Nat. Commun.">
        <title>Thousands of microbial genomes shed light on interconnected biogeochemical processes in an aquifer system.</title>
        <authorList>
            <person name="Anantharaman K."/>
            <person name="Brown C.T."/>
            <person name="Hug L.A."/>
            <person name="Sharon I."/>
            <person name="Castelle C.J."/>
            <person name="Probst A.J."/>
            <person name="Thomas B.C."/>
            <person name="Singh A."/>
            <person name="Wilkins M.J."/>
            <person name="Karaoz U."/>
            <person name="Brodie E.L."/>
            <person name="Williams K.H."/>
            <person name="Hubbard S.S."/>
            <person name="Banfield J.F."/>
        </authorList>
    </citation>
    <scope>NUCLEOTIDE SEQUENCE [LARGE SCALE GENOMIC DNA]</scope>
</reference>
<gene>
    <name evidence="3" type="ORF">A2628_03490</name>
</gene>
<accession>A0A1F7YKW5</accession>
<evidence type="ECO:0000256" key="1">
    <source>
        <dbReference type="SAM" id="MobiDB-lite"/>
    </source>
</evidence>
<keyword evidence="2" id="KW-1133">Transmembrane helix</keyword>
<keyword evidence="2" id="KW-0812">Transmembrane</keyword>
<comment type="caution">
    <text evidence="3">The sequence shown here is derived from an EMBL/GenBank/DDBJ whole genome shotgun (WGS) entry which is preliminary data.</text>
</comment>
<proteinExistence type="predicted"/>
<sequence length="149" mass="17072">MTSVLFIIIIIWLLALSFLGLRIYLFFRKLSKGIDRGNLIEAIRRLLGHHETLSMDVKDIKRVLGKILADNTYHLQKFGIVRFNPFKEMGGDHSFSIALLDGNHTGFVITGLHTRERTRVYIKNVKKGTPEHELSNEEKSALNKALKKD</sequence>
<evidence type="ECO:0000313" key="4">
    <source>
        <dbReference type="Proteomes" id="UP000179221"/>
    </source>
</evidence>
<feature type="region of interest" description="Disordered" evidence="1">
    <location>
        <begin position="129"/>
        <end position="149"/>
    </location>
</feature>